<name>A0A9P3LJB8_9APHY</name>
<accession>A0A9P3LJB8</accession>
<gene>
    <name evidence="1" type="ORF">PsYK624_127160</name>
</gene>
<evidence type="ECO:0000313" key="1">
    <source>
        <dbReference type="EMBL" id="GJE96519.1"/>
    </source>
</evidence>
<dbReference type="EMBL" id="BPQB01000060">
    <property type="protein sequence ID" value="GJE96519.1"/>
    <property type="molecule type" value="Genomic_DNA"/>
</dbReference>
<keyword evidence="2" id="KW-1185">Reference proteome</keyword>
<organism evidence="1 2">
    <name type="scientific">Phanerochaete sordida</name>
    <dbReference type="NCBI Taxonomy" id="48140"/>
    <lineage>
        <taxon>Eukaryota</taxon>
        <taxon>Fungi</taxon>
        <taxon>Dikarya</taxon>
        <taxon>Basidiomycota</taxon>
        <taxon>Agaricomycotina</taxon>
        <taxon>Agaricomycetes</taxon>
        <taxon>Polyporales</taxon>
        <taxon>Phanerochaetaceae</taxon>
        <taxon>Phanerochaete</taxon>
    </lineage>
</organism>
<sequence length="130" mass="14667">MLPPVPVAWQTAQSMIGEASIVICSLADRRDFWSRVRPRRTVSSEDRRYPARSPAQECGVFTRLQNGVHTSDIDQDSLIGQIVVELSPRADHEGLRSRQEVPVRCLVVTRQRAWLWPDMKNLGPCCLNGA</sequence>
<evidence type="ECO:0000313" key="2">
    <source>
        <dbReference type="Proteomes" id="UP000703269"/>
    </source>
</evidence>
<reference evidence="1 2" key="1">
    <citation type="submission" date="2021-08" db="EMBL/GenBank/DDBJ databases">
        <title>Draft Genome Sequence of Phanerochaete sordida strain YK-624.</title>
        <authorList>
            <person name="Mori T."/>
            <person name="Dohra H."/>
            <person name="Suzuki T."/>
            <person name="Kawagishi H."/>
            <person name="Hirai H."/>
        </authorList>
    </citation>
    <scope>NUCLEOTIDE SEQUENCE [LARGE SCALE GENOMIC DNA]</scope>
    <source>
        <strain evidence="1 2">YK-624</strain>
    </source>
</reference>
<dbReference type="AlphaFoldDB" id="A0A9P3LJB8"/>
<protein>
    <submittedName>
        <fullName evidence="1">Uncharacterized protein</fullName>
    </submittedName>
</protein>
<comment type="caution">
    <text evidence="1">The sequence shown here is derived from an EMBL/GenBank/DDBJ whole genome shotgun (WGS) entry which is preliminary data.</text>
</comment>
<proteinExistence type="predicted"/>
<dbReference type="Proteomes" id="UP000703269">
    <property type="component" value="Unassembled WGS sequence"/>
</dbReference>